<evidence type="ECO:0000313" key="10">
    <source>
        <dbReference type="EMBL" id="GBF41746.1"/>
    </source>
</evidence>
<feature type="compositionally biased region" description="Basic residues" evidence="8">
    <location>
        <begin position="1"/>
        <end position="21"/>
    </location>
</feature>
<proteinExistence type="inferred from homology"/>
<protein>
    <submittedName>
        <fullName evidence="10">Hemolysin III</fullName>
    </submittedName>
</protein>
<feature type="region of interest" description="Disordered" evidence="8">
    <location>
        <begin position="1"/>
        <end position="56"/>
    </location>
</feature>
<dbReference type="EMBL" id="BFAZ01000005">
    <property type="protein sequence ID" value="GBF41746.1"/>
    <property type="molecule type" value="Genomic_DNA"/>
</dbReference>
<dbReference type="RefSeq" id="WP_108958901.1">
    <property type="nucleotide sequence ID" value="NZ_BFAZ01000005.1"/>
</dbReference>
<dbReference type="PANTHER" id="PTHR20855:SF3">
    <property type="entry name" value="LD03007P"/>
    <property type="match status" value="1"/>
</dbReference>
<keyword evidence="7" id="KW-0862">Zinc</keyword>
<dbReference type="InterPro" id="IPR004254">
    <property type="entry name" value="AdipoR/HlyIII-related"/>
</dbReference>
<dbReference type="InterPro" id="IPR005744">
    <property type="entry name" value="Hy-lIII"/>
</dbReference>
<keyword evidence="4 9" id="KW-0812">Transmembrane</keyword>
<dbReference type="Proteomes" id="UP000245206">
    <property type="component" value="Unassembled WGS sequence"/>
</dbReference>
<feature type="binding site" evidence="7">
    <location>
        <position position="131"/>
    </location>
    <ligand>
        <name>Zn(2+)</name>
        <dbReference type="ChEBI" id="CHEBI:29105"/>
    </ligand>
</feature>
<evidence type="ECO:0000256" key="6">
    <source>
        <dbReference type="ARBA" id="ARBA00023136"/>
    </source>
</evidence>
<evidence type="ECO:0000256" key="7">
    <source>
        <dbReference type="PIRSR" id="PIRSR604254-1"/>
    </source>
</evidence>
<feature type="transmembrane region" description="Helical" evidence="9">
    <location>
        <begin position="260"/>
        <end position="278"/>
    </location>
</feature>
<gene>
    <name evidence="10" type="primary">hlyIII</name>
    <name evidence="10" type="ORF">LPTSP2_10270</name>
</gene>
<dbReference type="AlphaFoldDB" id="A0A2P2DAS8"/>
<evidence type="ECO:0000256" key="4">
    <source>
        <dbReference type="ARBA" id="ARBA00022692"/>
    </source>
</evidence>
<feature type="binding site" evidence="7">
    <location>
        <position position="259"/>
    </location>
    <ligand>
        <name>Zn(2+)</name>
        <dbReference type="ChEBI" id="CHEBI:29105"/>
    </ligand>
</feature>
<evidence type="ECO:0000256" key="3">
    <source>
        <dbReference type="ARBA" id="ARBA00022475"/>
    </source>
</evidence>
<dbReference type="PANTHER" id="PTHR20855">
    <property type="entry name" value="ADIPOR/PROGESTIN RECEPTOR-RELATED"/>
    <property type="match status" value="1"/>
</dbReference>
<keyword evidence="11" id="KW-1185">Reference proteome</keyword>
<comment type="similarity">
    <text evidence="2">Belongs to the UPF0073 (Hly-III) family.</text>
</comment>
<dbReference type="GO" id="GO:0005886">
    <property type="term" value="C:plasma membrane"/>
    <property type="evidence" value="ECO:0007669"/>
    <property type="project" value="UniProtKB-SubCell"/>
</dbReference>
<organism evidence="10 11">
    <name type="scientific">Leptospira ellinghausenii</name>
    <dbReference type="NCBI Taxonomy" id="1917822"/>
    <lineage>
        <taxon>Bacteria</taxon>
        <taxon>Pseudomonadati</taxon>
        <taxon>Spirochaetota</taxon>
        <taxon>Spirochaetia</taxon>
        <taxon>Leptospirales</taxon>
        <taxon>Leptospiraceae</taxon>
        <taxon>Leptospira</taxon>
    </lineage>
</organism>
<feature type="transmembrane region" description="Helical" evidence="9">
    <location>
        <begin position="107"/>
        <end position="127"/>
    </location>
</feature>
<accession>A0A2P2DAS8</accession>
<evidence type="ECO:0000256" key="1">
    <source>
        <dbReference type="ARBA" id="ARBA00004651"/>
    </source>
</evidence>
<keyword evidence="3" id="KW-1003">Cell membrane</keyword>
<name>A0A2P2DAS8_9LEPT</name>
<reference evidence="11" key="1">
    <citation type="journal article" date="2019" name="Microbiol. Immunol.">
        <title>Molecular and phenotypic characterization of Leptospira johnsonii sp. nov., Leptospira ellinghausenii sp. nov. and Leptospira ryugenii sp. nov. isolated from soil and water in Japan.</title>
        <authorList>
            <person name="Masuzawa T."/>
            <person name="Saito M."/>
            <person name="Nakao R."/>
            <person name="Nikaido Y."/>
            <person name="Matsumoto M."/>
            <person name="Ogawa M."/>
            <person name="Yokoyama M."/>
            <person name="Hidaka Y."/>
            <person name="Tomita J."/>
            <person name="Sakakibara K."/>
            <person name="Suzuki K."/>
            <person name="Yasuda S."/>
            <person name="Sato H."/>
            <person name="Yamaguchi M."/>
            <person name="Yoshida S.I."/>
            <person name="Koizumi N."/>
            <person name="Kawamura Y."/>
        </authorList>
    </citation>
    <scope>NUCLEOTIDE SEQUENCE [LARGE SCALE GENOMIC DNA]</scope>
    <source>
        <strain evidence="11">E18</strain>
    </source>
</reference>
<comment type="caution">
    <text evidence="10">The sequence shown here is derived from an EMBL/GenBank/DDBJ whole genome shotgun (WGS) entry which is preliminary data.</text>
</comment>
<keyword evidence="7" id="KW-0479">Metal-binding</keyword>
<evidence type="ECO:0000256" key="5">
    <source>
        <dbReference type="ARBA" id="ARBA00022989"/>
    </source>
</evidence>
<dbReference type="NCBIfam" id="TIGR01065">
    <property type="entry name" value="hlyIII"/>
    <property type="match status" value="1"/>
</dbReference>
<evidence type="ECO:0000256" key="9">
    <source>
        <dbReference type="SAM" id="Phobius"/>
    </source>
</evidence>
<dbReference type="GO" id="GO:0046872">
    <property type="term" value="F:metal ion binding"/>
    <property type="evidence" value="ECO:0007669"/>
    <property type="project" value="UniProtKB-KW"/>
</dbReference>
<feature type="transmembrane region" description="Helical" evidence="9">
    <location>
        <begin position="80"/>
        <end position="101"/>
    </location>
</feature>
<dbReference type="OrthoDB" id="9813689at2"/>
<comment type="subcellular location">
    <subcellularLocation>
        <location evidence="1">Cell membrane</location>
        <topology evidence="1">Multi-pass membrane protein</topology>
    </subcellularLocation>
</comment>
<evidence type="ECO:0000256" key="2">
    <source>
        <dbReference type="ARBA" id="ARBA00008488"/>
    </source>
</evidence>
<dbReference type="Pfam" id="PF03006">
    <property type="entry name" value="HlyIII"/>
    <property type="match status" value="1"/>
</dbReference>
<keyword evidence="6 9" id="KW-0472">Membrane</keyword>
<evidence type="ECO:0000256" key="8">
    <source>
        <dbReference type="SAM" id="MobiDB-lite"/>
    </source>
</evidence>
<sequence length="283" mass="31267">MKAKKAKAKQKPSPKKQKSTSKKLSNQKTISISNVNSKKNRTNPPPISETKSASEENLHSMKELIDSVHEYSIGHEIANAVTHGIGGGLSIAGLSLLLTMAVLYGDIWHVVSSAIYGATLIILYLASTLYHGIYHTATKKVFKVIDHASIYLLIAGTYTPFTLVSLRENSEWGWVLFGVIWILALIGVILLLLFPGKYSGLRVAVYIIMGWLAIFVMKDIRTAIGVGGMSWLVAGGLSYTFGVIFYLWDRLPMNHAIWHLFVLSGSICHFFAILFYVIPTVPK</sequence>
<feature type="transmembrane region" description="Helical" evidence="9">
    <location>
        <begin position="201"/>
        <end position="217"/>
    </location>
</feature>
<feature type="compositionally biased region" description="Polar residues" evidence="8">
    <location>
        <begin position="24"/>
        <end position="37"/>
    </location>
</feature>
<dbReference type="GO" id="GO:0140911">
    <property type="term" value="F:pore-forming activity"/>
    <property type="evidence" value="ECO:0007669"/>
    <property type="project" value="InterPro"/>
</dbReference>
<evidence type="ECO:0000313" key="11">
    <source>
        <dbReference type="Proteomes" id="UP000245206"/>
    </source>
</evidence>
<feature type="transmembrane region" description="Helical" evidence="9">
    <location>
        <begin position="229"/>
        <end position="248"/>
    </location>
</feature>
<feature type="transmembrane region" description="Helical" evidence="9">
    <location>
        <begin position="172"/>
        <end position="194"/>
    </location>
</feature>
<feature type="binding site" evidence="7">
    <location>
        <position position="255"/>
    </location>
    <ligand>
        <name>Zn(2+)</name>
        <dbReference type="ChEBI" id="CHEBI:29105"/>
    </ligand>
</feature>
<keyword evidence="5 9" id="KW-1133">Transmembrane helix</keyword>